<gene>
    <name evidence="3" type="ORF">LQ567_25620</name>
</gene>
<comment type="caution">
    <text evidence="3">The sequence shown here is derived from an EMBL/GenBank/DDBJ whole genome shotgun (WGS) entry which is preliminary data.</text>
</comment>
<protein>
    <recommendedName>
        <fullName evidence="5">CCDC81-like prokaryotic HU domain-containing protein</fullName>
    </recommendedName>
</protein>
<reference evidence="3 4" key="1">
    <citation type="submission" date="2021-11" db="EMBL/GenBank/DDBJ databases">
        <title>Genomic of Niabella pedocola.</title>
        <authorList>
            <person name="Wu T."/>
        </authorList>
    </citation>
    <scope>NUCLEOTIDE SEQUENCE [LARGE SCALE GENOMIC DNA]</scope>
    <source>
        <strain evidence="3 4">JCM 31011</strain>
    </source>
</reference>
<keyword evidence="2" id="KW-1133">Transmembrane helix</keyword>
<keyword evidence="4" id="KW-1185">Reference proteome</keyword>
<evidence type="ECO:0000313" key="3">
    <source>
        <dbReference type="EMBL" id="MCD2426190.1"/>
    </source>
</evidence>
<accession>A0ABS8PZ72</accession>
<sequence length="287" mass="31307">MKLASLLAQYLFAHKQLSLPGLGVFYAENNSDPEHPNVRFEQRPVDGFDEPVVDYISSETGKMKVLAISDLHSQLEDAVRFLNTGKPYLFNGIGTLLKKADGSYDFISNTTALPPKKKDVPITERNTIPQSYIDEKPGNGRSKKPAIIIIVLAVIAIAATIWFYSKTGEPRETVVASETTDHPAPAVTEKADTTHKQAAAPGNTTDAGAAPVATATPGVTTYVLEITKEPRASKRYNQLKKISWPVELERLDSVQYAIIMKLNTAVADTARVRDSLSAISGKKVTIR</sequence>
<evidence type="ECO:0000313" key="4">
    <source>
        <dbReference type="Proteomes" id="UP001199816"/>
    </source>
</evidence>
<name>A0ABS8PZ72_9BACT</name>
<dbReference type="EMBL" id="JAJNEC010000008">
    <property type="protein sequence ID" value="MCD2426190.1"/>
    <property type="molecule type" value="Genomic_DNA"/>
</dbReference>
<keyword evidence="2" id="KW-0812">Transmembrane</keyword>
<feature type="region of interest" description="Disordered" evidence="1">
    <location>
        <begin position="177"/>
        <end position="212"/>
    </location>
</feature>
<evidence type="ECO:0000256" key="1">
    <source>
        <dbReference type="SAM" id="MobiDB-lite"/>
    </source>
</evidence>
<organism evidence="3 4">
    <name type="scientific">Niabella pedocola</name>
    <dbReference type="NCBI Taxonomy" id="1752077"/>
    <lineage>
        <taxon>Bacteria</taxon>
        <taxon>Pseudomonadati</taxon>
        <taxon>Bacteroidota</taxon>
        <taxon>Chitinophagia</taxon>
        <taxon>Chitinophagales</taxon>
        <taxon>Chitinophagaceae</taxon>
        <taxon>Niabella</taxon>
    </lineage>
</organism>
<evidence type="ECO:0000256" key="2">
    <source>
        <dbReference type="SAM" id="Phobius"/>
    </source>
</evidence>
<evidence type="ECO:0008006" key="5">
    <source>
        <dbReference type="Google" id="ProtNLM"/>
    </source>
</evidence>
<proteinExistence type="predicted"/>
<feature type="transmembrane region" description="Helical" evidence="2">
    <location>
        <begin position="146"/>
        <end position="164"/>
    </location>
</feature>
<dbReference type="Proteomes" id="UP001199816">
    <property type="component" value="Unassembled WGS sequence"/>
</dbReference>
<dbReference type="RefSeq" id="WP_231008778.1">
    <property type="nucleotide sequence ID" value="NZ_JAJNEC010000008.1"/>
</dbReference>
<keyword evidence="2" id="KW-0472">Membrane</keyword>